<dbReference type="InterPro" id="IPR027417">
    <property type="entry name" value="P-loop_NTPase"/>
</dbReference>
<gene>
    <name evidence="1" type="ORF">Q605_AUC00696G0002</name>
</gene>
<dbReference type="Gene3D" id="3.40.50.300">
    <property type="entry name" value="P-loop containing nucleotide triphosphate hydrolases"/>
    <property type="match status" value="1"/>
</dbReference>
<dbReference type="Proteomes" id="UP000018852">
    <property type="component" value="Unassembled WGS sequence"/>
</dbReference>
<dbReference type="AlphaFoldDB" id="W1VFC5"/>
<name>W1VFC5_9ACTO</name>
<evidence type="ECO:0000313" key="2">
    <source>
        <dbReference type="Proteomes" id="UP000018852"/>
    </source>
</evidence>
<protein>
    <submittedName>
        <fullName evidence="1">Uncharacterized protein</fullName>
    </submittedName>
</protein>
<reference evidence="1 2" key="1">
    <citation type="submission" date="2013-12" db="EMBL/GenBank/DDBJ databases">
        <title>A Varibaculum cambriense genome reconstructed from a premature infant gut community with otherwise low bacterial novelty that shifts toward anaerobic metabolism during the third week of life.</title>
        <authorList>
            <person name="Brown C.T."/>
            <person name="Sharon I."/>
            <person name="Thomas B.C."/>
            <person name="Castelle C.J."/>
            <person name="Morowitz M.J."/>
            <person name="Banfield J.F."/>
        </authorList>
    </citation>
    <scope>NUCLEOTIDE SEQUENCE [LARGE SCALE GENOMIC DNA]</scope>
    <source>
        <strain evidence="2">DORA_12</strain>
    </source>
</reference>
<accession>W1VFC5</accession>
<sequence>LGYLARLLPQRPDLKVIITSATIDSERFAAHFAHEVSMLMSEIVSWHLAA</sequence>
<proteinExistence type="predicted"/>
<comment type="caution">
    <text evidence="1">The sequence shown here is derived from an EMBL/GenBank/DDBJ whole genome shotgun (WGS) entry which is preliminary data.</text>
</comment>
<feature type="non-terminal residue" evidence="1">
    <location>
        <position position="1"/>
    </location>
</feature>
<dbReference type="EMBL" id="AZLV01000696">
    <property type="protein sequence ID" value="ETJ04381.1"/>
    <property type="molecule type" value="Genomic_DNA"/>
</dbReference>
<evidence type="ECO:0000313" key="1">
    <source>
        <dbReference type="EMBL" id="ETJ04381.1"/>
    </source>
</evidence>
<organism evidence="1 2">
    <name type="scientific">Actinomyces urogenitalis DORA_12</name>
    <dbReference type="NCBI Taxonomy" id="1403939"/>
    <lineage>
        <taxon>Bacteria</taxon>
        <taxon>Bacillati</taxon>
        <taxon>Actinomycetota</taxon>
        <taxon>Actinomycetes</taxon>
        <taxon>Actinomycetales</taxon>
        <taxon>Actinomycetaceae</taxon>
        <taxon>Actinomyces</taxon>
    </lineage>
</organism>